<gene>
    <name evidence="5" type="ORF">SAMN05443507_1346</name>
</gene>
<dbReference type="GO" id="GO:0016887">
    <property type="term" value="F:ATP hydrolysis activity"/>
    <property type="evidence" value="ECO:0007669"/>
    <property type="project" value="TreeGrafter"/>
</dbReference>
<dbReference type="Proteomes" id="UP000184016">
    <property type="component" value="Unassembled WGS sequence"/>
</dbReference>
<dbReference type="SUPFAM" id="SSF52540">
    <property type="entry name" value="P-loop containing nucleoside triphosphate hydrolases"/>
    <property type="match status" value="1"/>
</dbReference>
<dbReference type="STRING" id="1830138.SAMN05443507_1346"/>
<feature type="domain" description="Bacterial type II secretion system protein E" evidence="4">
    <location>
        <begin position="206"/>
        <end position="220"/>
    </location>
</feature>
<sequence length="333" mass="37725">MRQDVQSVIAVQSILDTALLWNVSDVHLYLENEVLKVSFRMRGTIHPFQSWLQEGSLMVRRIKALAKMDLTDLRIPQDGVFEWDDGIRKCSVRVSSIPTVSGESIVLRLFQSSYHPSSFENLGMSPKISESLKKILNKEDGLILIVGPTNSGKTTSLYTMTHYLSQLGRSVVSLEHPVEYRMNDLKQIEVRERSGMTFEMGITSLLRQDPDVLMIGEIRDPLTANMAIRAALSGRMVLSTTHARDEIGAIARLHELGISKSFISELLIAILIQKLVSIECRECKGSGCTICQYSGIERERKAIFQLSEINAMQRSLILDNEMWTELRRQWNNP</sequence>
<dbReference type="SMART" id="SM00382">
    <property type="entry name" value="AAA"/>
    <property type="match status" value="1"/>
</dbReference>
<dbReference type="InterPro" id="IPR027417">
    <property type="entry name" value="P-loop_NTPase"/>
</dbReference>
<proteinExistence type="inferred from homology"/>
<keyword evidence="2" id="KW-0547">Nucleotide-binding</keyword>
<evidence type="ECO:0000313" key="6">
    <source>
        <dbReference type="Proteomes" id="UP000184016"/>
    </source>
</evidence>
<dbReference type="GO" id="GO:0005886">
    <property type="term" value="C:plasma membrane"/>
    <property type="evidence" value="ECO:0007669"/>
    <property type="project" value="TreeGrafter"/>
</dbReference>
<dbReference type="PANTHER" id="PTHR30258:SF2">
    <property type="entry name" value="COMG OPERON PROTEIN 1"/>
    <property type="match status" value="1"/>
</dbReference>
<accession>A0A1M6XGS3</accession>
<organism evidence="5 6">
    <name type="scientific">Alicyclobacillus tolerans</name>
    <dbReference type="NCBI Taxonomy" id="90970"/>
    <lineage>
        <taxon>Bacteria</taxon>
        <taxon>Bacillati</taxon>
        <taxon>Bacillota</taxon>
        <taxon>Bacilli</taxon>
        <taxon>Bacillales</taxon>
        <taxon>Alicyclobacillaceae</taxon>
        <taxon>Alicyclobacillus</taxon>
    </lineage>
</organism>
<evidence type="ECO:0000256" key="1">
    <source>
        <dbReference type="ARBA" id="ARBA00006611"/>
    </source>
</evidence>
<dbReference type="PANTHER" id="PTHR30258">
    <property type="entry name" value="TYPE II SECRETION SYSTEM PROTEIN GSPE-RELATED"/>
    <property type="match status" value="1"/>
</dbReference>
<dbReference type="InterPro" id="IPR001482">
    <property type="entry name" value="T2SS/T4SS_dom"/>
</dbReference>
<dbReference type="RefSeq" id="WP_238413728.1">
    <property type="nucleotide sequence ID" value="NZ_FRAF01000034.1"/>
</dbReference>
<dbReference type="CDD" id="cd01129">
    <property type="entry name" value="PulE-GspE-like"/>
    <property type="match status" value="1"/>
</dbReference>
<evidence type="ECO:0000256" key="2">
    <source>
        <dbReference type="ARBA" id="ARBA00022741"/>
    </source>
</evidence>
<dbReference type="Gene3D" id="3.40.50.300">
    <property type="entry name" value="P-loop containing nucleotide triphosphate hydrolases"/>
    <property type="match status" value="1"/>
</dbReference>
<reference evidence="6" key="1">
    <citation type="submission" date="2016-11" db="EMBL/GenBank/DDBJ databases">
        <authorList>
            <person name="Varghese N."/>
            <person name="Submissions S."/>
        </authorList>
    </citation>
    <scope>NUCLEOTIDE SEQUENCE [LARGE SCALE GENOMIC DNA]</scope>
    <source>
        <strain evidence="6">USBA-503</strain>
    </source>
</reference>
<dbReference type="GO" id="GO:0005524">
    <property type="term" value="F:ATP binding"/>
    <property type="evidence" value="ECO:0007669"/>
    <property type="project" value="UniProtKB-KW"/>
</dbReference>
<keyword evidence="6" id="KW-1185">Reference proteome</keyword>
<dbReference type="Pfam" id="PF00437">
    <property type="entry name" value="T2SSE"/>
    <property type="match status" value="1"/>
</dbReference>
<dbReference type="InterPro" id="IPR003593">
    <property type="entry name" value="AAA+_ATPase"/>
</dbReference>
<dbReference type="Gene3D" id="3.30.450.90">
    <property type="match status" value="1"/>
</dbReference>
<evidence type="ECO:0000259" key="4">
    <source>
        <dbReference type="PROSITE" id="PS00662"/>
    </source>
</evidence>
<dbReference type="AlphaFoldDB" id="A0A1M6XGS3"/>
<keyword evidence="3" id="KW-0067">ATP-binding</keyword>
<dbReference type="EMBL" id="FRAF01000034">
    <property type="protein sequence ID" value="SHL05103.1"/>
    <property type="molecule type" value="Genomic_DNA"/>
</dbReference>
<comment type="similarity">
    <text evidence="1">Belongs to the GSP E family.</text>
</comment>
<name>A0A1M6XGS3_9BACL</name>
<dbReference type="PROSITE" id="PS00662">
    <property type="entry name" value="T2SP_E"/>
    <property type="match status" value="1"/>
</dbReference>
<evidence type="ECO:0000256" key="3">
    <source>
        <dbReference type="ARBA" id="ARBA00022840"/>
    </source>
</evidence>
<evidence type="ECO:0000313" key="5">
    <source>
        <dbReference type="EMBL" id="SHL05103.1"/>
    </source>
</evidence>
<protein>
    <submittedName>
        <fullName evidence="5">General secretion pathway protein E/type IV pilus assembly protein PilB</fullName>
    </submittedName>
</protein>